<evidence type="ECO:0000313" key="2">
    <source>
        <dbReference type="Proteomes" id="UP000830375"/>
    </source>
</evidence>
<organism evidence="1 2">
    <name type="scientific">Labeo rohita</name>
    <name type="common">Indian major carp</name>
    <name type="synonym">Cyprinus rohita</name>
    <dbReference type="NCBI Taxonomy" id="84645"/>
    <lineage>
        <taxon>Eukaryota</taxon>
        <taxon>Metazoa</taxon>
        <taxon>Chordata</taxon>
        <taxon>Craniata</taxon>
        <taxon>Vertebrata</taxon>
        <taxon>Euteleostomi</taxon>
        <taxon>Actinopterygii</taxon>
        <taxon>Neopterygii</taxon>
        <taxon>Teleostei</taxon>
        <taxon>Ostariophysi</taxon>
        <taxon>Cypriniformes</taxon>
        <taxon>Cyprinidae</taxon>
        <taxon>Labeoninae</taxon>
        <taxon>Labeonini</taxon>
        <taxon>Labeo</taxon>
    </lineage>
</organism>
<comment type="caution">
    <text evidence="1">The sequence shown here is derived from an EMBL/GenBank/DDBJ whole genome shotgun (WGS) entry which is preliminary data.</text>
</comment>
<gene>
    <name evidence="1" type="ORF">H4Q32_025807</name>
</gene>
<name>A0ABQ8MV51_LABRO</name>
<keyword evidence="2" id="KW-1185">Reference proteome</keyword>
<accession>A0ABQ8MV51</accession>
<evidence type="ECO:0000313" key="1">
    <source>
        <dbReference type="EMBL" id="KAI2666712.1"/>
    </source>
</evidence>
<dbReference type="Proteomes" id="UP000830375">
    <property type="component" value="Unassembled WGS sequence"/>
</dbReference>
<dbReference type="EMBL" id="JACTAM010000003">
    <property type="protein sequence ID" value="KAI2666712.1"/>
    <property type="molecule type" value="Genomic_DNA"/>
</dbReference>
<proteinExistence type="predicted"/>
<reference evidence="1 2" key="1">
    <citation type="submission" date="2022-01" db="EMBL/GenBank/DDBJ databases">
        <title>A high-quality chromosome-level genome assembly of rohu carp, Labeo rohita.</title>
        <authorList>
            <person name="Arick M.A. II"/>
            <person name="Hsu C.-Y."/>
            <person name="Magbanua Z."/>
            <person name="Pechanova O."/>
            <person name="Grover C."/>
            <person name="Miller E."/>
            <person name="Thrash A."/>
            <person name="Ezzel L."/>
            <person name="Alam S."/>
            <person name="Benzie J."/>
            <person name="Hamilton M."/>
            <person name="Karsi A."/>
            <person name="Lawrence M.L."/>
            <person name="Peterson D.G."/>
        </authorList>
    </citation>
    <scope>NUCLEOTIDE SEQUENCE [LARGE SCALE GENOMIC DNA]</scope>
    <source>
        <strain evidence="2">BAU-BD-2019</strain>
        <tissue evidence="1">Blood</tissue>
    </source>
</reference>
<protein>
    <submittedName>
        <fullName evidence="1">Zinc finger protein ZFPM2</fullName>
    </submittedName>
</protein>
<sequence>MYRCTELNITAAGKYKELLTNHSGQRNVSVFTTQCASAIQENPAIEDCIKALKASVFTRSTDITVIGYNDKGFTLLTERSHISTTGDF</sequence>